<dbReference type="PROSITE" id="PS50048">
    <property type="entry name" value="ZN2_CY6_FUNGAL_2"/>
    <property type="match status" value="1"/>
</dbReference>
<dbReference type="GO" id="GO:0000981">
    <property type="term" value="F:DNA-binding transcription factor activity, RNA polymerase II-specific"/>
    <property type="evidence" value="ECO:0007669"/>
    <property type="project" value="InterPro"/>
</dbReference>
<accession>A0A9P8Q4N8</accession>
<evidence type="ECO:0000256" key="4">
    <source>
        <dbReference type="ARBA" id="ARBA00023125"/>
    </source>
</evidence>
<sequence>MDPYRQIEDYGLEPLSEDFLYNPALREPTPSTESANSSGIVPQAEGIKQTNAVNLVQAMQQNTPLQAQANVHNHSMLQYQQQHQQFLPHAIFPAQQHNQNQEQIHLQASNHTTPSSANSSPLDTLQSPDSEYAVQQQTAVRSNSKQSKTKRRNKPCNQCRIKKVKCIKLPNEPHCQECLKKHQDCEFDKTTSYAQVIENYNATCDNCIITRTKCVRVATSKSCLECSIKGLKGSCKFTKGKKDLTLINNNEPVLDYDGTSSSKDKTTTSINSNNNSNSDEETTGGANRNTKGKGRGKYHGLLTNSLHLQSLNNCIPLNPSSTGLIERTIITKDIQSIDDLTTSYHEEILFRTFKDPQELIHLSTQQCDEVERLVQPYGLNLINLYFQKVQPYYPIIDQRVFLEKYSRTHKEINPLLLVAVYLHAVKFRHLDRKIRVDEADVGKLENLMELYFLESLNNYKDLKFSNIQSFMLLLQYEGFVKSKKLMNELVYVAEELGLNYKNLRISNWENDIRLRLSWALKVWDKLHSVLDFKSSKISESNWSLEPLSEVENVSSFFSVFVKLAEVLTKILNSLQNQRSYEEDAFAIVSIKYDQCLSALNGWLRSFEHRKPDSQCQFISLRFLYYQLAFSLDRRVVKSYGDMQSIITMGNSISNIDTVKYQSVILPGIKRRLCDFKELFASEFNQEVLYDEFWVNKRITITDTLISFFILAKAINSSELIDQFNDVLQLFRSEEAVVAAMKHVKKFYL</sequence>
<dbReference type="InterPro" id="IPR007219">
    <property type="entry name" value="XnlR_reg_dom"/>
</dbReference>
<evidence type="ECO:0000256" key="6">
    <source>
        <dbReference type="ARBA" id="ARBA00023242"/>
    </source>
</evidence>
<dbReference type="CDD" id="cd12148">
    <property type="entry name" value="fungal_TF_MHR"/>
    <property type="match status" value="1"/>
</dbReference>
<dbReference type="GO" id="GO:0008270">
    <property type="term" value="F:zinc ion binding"/>
    <property type="evidence" value="ECO:0007669"/>
    <property type="project" value="InterPro"/>
</dbReference>
<reference evidence="9" key="1">
    <citation type="journal article" date="2021" name="Open Biol.">
        <title>Shared evolutionary footprints suggest mitochondrial oxidative damage underlies multiple complex I losses in fungi.</title>
        <authorList>
            <person name="Schikora-Tamarit M.A."/>
            <person name="Marcet-Houben M."/>
            <person name="Nosek J."/>
            <person name="Gabaldon T."/>
        </authorList>
    </citation>
    <scope>NUCLEOTIDE SEQUENCE</scope>
    <source>
        <strain evidence="9">CBS2887</strain>
    </source>
</reference>
<dbReference type="InterPro" id="IPR050797">
    <property type="entry name" value="Carb_Metab_Trans_Reg"/>
</dbReference>
<dbReference type="GO" id="GO:0003677">
    <property type="term" value="F:DNA binding"/>
    <property type="evidence" value="ECO:0007669"/>
    <property type="project" value="UniProtKB-KW"/>
</dbReference>
<dbReference type="CDD" id="cd00067">
    <property type="entry name" value="GAL4"/>
    <property type="match status" value="1"/>
</dbReference>
<evidence type="ECO:0000256" key="5">
    <source>
        <dbReference type="ARBA" id="ARBA00023163"/>
    </source>
</evidence>
<evidence type="ECO:0000256" key="3">
    <source>
        <dbReference type="ARBA" id="ARBA00023015"/>
    </source>
</evidence>
<comment type="caution">
    <text evidence="9">The sequence shown here is derived from an EMBL/GenBank/DDBJ whole genome shotgun (WGS) entry which is preliminary data.</text>
</comment>
<reference evidence="9" key="2">
    <citation type="submission" date="2021-01" db="EMBL/GenBank/DDBJ databases">
        <authorList>
            <person name="Schikora-Tamarit M.A."/>
        </authorList>
    </citation>
    <scope>NUCLEOTIDE SEQUENCE</scope>
    <source>
        <strain evidence="9">CBS2887</strain>
    </source>
</reference>
<feature type="compositionally biased region" description="Low complexity" evidence="7">
    <location>
        <begin position="267"/>
        <end position="277"/>
    </location>
</feature>
<dbReference type="PANTHER" id="PTHR31668">
    <property type="entry name" value="GLUCOSE TRANSPORT TRANSCRIPTION REGULATOR RGT1-RELATED-RELATED"/>
    <property type="match status" value="1"/>
</dbReference>
<protein>
    <recommendedName>
        <fullName evidence="8">Zn(2)-C6 fungal-type domain-containing protein</fullName>
    </recommendedName>
</protein>
<dbReference type="InterPro" id="IPR036864">
    <property type="entry name" value="Zn2-C6_fun-type_DNA-bd_sf"/>
</dbReference>
<feature type="domain" description="Zn(2)-C6 fungal-type" evidence="8">
    <location>
        <begin position="155"/>
        <end position="187"/>
    </location>
</feature>
<keyword evidence="1" id="KW-0479">Metal-binding</keyword>
<keyword evidence="5" id="KW-0804">Transcription</keyword>
<gene>
    <name evidence="9" type="ORF">WICPIJ_005958</name>
</gene>
<dbReference type="OrthoDB" id="3980283at2759"/>
<dbReference type="PANTHER" id="PTHR31668:SF4">
    <property type="entry name" value="TRANSCRIPTIONAL ACTIVATOR PROTEIN DAL81"/>
    <property type="match status" value="1"/>
</dbReference>
<name>A0A9P8Q4N8_WICPI</name>
<evidence type="ECO:0000256" key="7">
    <source>
        <dbReference type="SAM" id="MobiDB-lite"/>
    </source>
</evidence>
<dbReference type="SUPFAM" id="SSF57701">
    <property type="entry name" value="Zn2/Cys6 DNA-binding domain"/>
    <property type="match status" value="1"/>
</dbReference>
<dbReference type="InterPro" id="IPR001138">
    <property type="entry name" value="Zn2Cys6_DnaBD"/>
</dbReference>
<dbReference type="AlphaFoldDB" id="A0A9P8Q4N8"/>
<keyword evidence="4" id="KW-0238">DNA-binding</keyword>
<dbReference type="GO" id="GO:0005634">
    <property type="term" value="C:nucleus"/>
    <property type="evidence" value="ECO:0007669"/>
    <property type="project" value="TreeGrafter"/>
</dbReference>
<dbReference type="Proteomes" id="UP000774326">
    <property type="component" value="Unassembled WGS sequence"/>
</dbReference>
<feature type="region of interest" description="Disordered" evidence="7">
    <location>
        <begin position="255"/>
        <end position="294"/>
    </location>
</feature>
<dbReference type="GO" id="GO:0001080">
    <property type="term" value="P:nitrogen catabolite activation of transcription from RNA polymerase II promoter"/>
    <property type="evidence" value="ECO:0007669"/>
    <property type="project" value="TreeGrafter"/>
</dbReference>
<evidence type="ECO:0000256" key="2">
    <source>
        <dbReference type="ARBA" id="ARBA00022833"/>
    </source>
</evidence>
<evidence type="ECO:0000313" key="10">
    <source>
        <dbReference type="Proteomes" id="UP000774326"/>
    </source>
</evidence>
<evidence type="ECO:0000259" key="8">
    <source>
        <dbReference type="PROSITE" id="PS50048"/>
    </source>
</evidence>
<evidence type="ECO:0000256" key="1">
    <source>
        <dbReference type="ARBA" id="ARBA00022723"/>
    </source>
</evidence>
<dbReference type="GO" id="GO:0006351">
    <property type="term" value="P:DNA-templated transcription"/>
    <property type="evidence" value="ECO:0007669"/>
    <property type="project" value="InterPro"/>
</dbReference>
<dbReference type="PROSITE" id="PS00463">
    <property type="entry name" value="ZN2_CY6_FUNGAL_1"/>
    <property type="match status" value="1"/>
</dbReference>
<keyword evidence="10" id="KW-1185">Reference proteome</keyword>
<keyword evidence="6" id="KW-0539">Nucleus</keyword>
<dbReference type="SMART" id="SM00066">
    <property type="entry name" value="GAL4"/>
    <property type="match status" value="2"/>
</dbReference>
<feature type="region of interest" description="Disordered" evidence="7">
    <location>
        <begin position="108"/>
        <end position="131"/>
    </location>
</feature>
<dbReference type="Pfam" id="PF04082">
    <property type="entry name" value="Fungal_trans"/>
    <property type="match status" value="1"/>
</dbReference>
<dbReference type="Pfam" id="PF00172">
    <property type="entry name" value="Zn_clus"/>
    <property type="match status" value="1"/>
</dbReference>
<evidence type="ECO:0000313" key="9">
    <source>
        <dbReference type="EMBL" id="KAH3683085.1"/>
    </source>
</evidence>
<dbReference type="EMBL" id="JAEUBG010003237">
    <property type="protein sequence ID" value="KAH3683085.1"/>
    <property type="molecule type" value="Genomic_DNA"/>
</dbReference>
<keyword evidence="3" id="KW-0805">Transcription regulation</keyword>
<organism evidence="9 10">
    <name type="scientific">Wickerhamomyces pijperi</name>
    <name type="common">Yeast</name>
    <name type="synonym">Pichia pijperi</name>
    <dbReference type="NCBI Taxonomy" id="599730"/>
    <lineage>
        <taxon>Eukaryota</taxon>
        <taxon>Fungi</taxon>
        <taxon>Dikarya</taxon>
        <taxon>Ascomycota</taxon>
        <taxon>Saccharomycotina</taxon>
        <taxon>Saccharomycetes</taxon>
        <taxon>Phaffomycetales</taxon>
        <taxon>Wickerhamomycetaceae</taxon>
        <taxon>Wickerhamomyces</taxon>
    </lineage>
</organism>
<proteinExistence type="predicted"/>
<keyword evidence="2" id="KW-0862">Zinc</keyword>
<dbReference type="Gene3D" id="4.10.240.10">
    <property type="entry name" value="Zn(2)-C6 fungal-type DNA-binding domain"/>
    <property type="match status" value="1"/>
</dbReference>